<keyword evidence="2" id="KW-1185">Reference proteome</keyword>
<gene>
    <name evidence="1" type="ORF">CYBJADRAFT_72566</name>
</gene>
<sequence length="69" mass="7597">MMAARRMCICLVYMSRMCASVDRRRDSSASPRKPLSQSVLLSSLCVCVLLLRACVPMCAVYGPAWVVAL</sequence>
<dbReference type="GeneID" id="30992289"/>
<reference evidence="1 2" key="1">
    <citation type="journal article" date="2016" name="Proc. Natl. Acad. Sci. U.S.A.">
        <title>Comparative genomics of biotechnologically important yeasts.</title>
        <authorList>
            <person name="Riley R."/>
            <person name="Haridas S."/>
            <person name="Wolfe K.H."/>
            <person name="Lopes M.R."/>
            <person name="Hittinger C.T."/>
            <person name="Goeker M."/>
            <person name="Salamov A.A."/>
            <person name="Wisecaver J.H."/>
            <person name="Long T.M."/>
            <person name="Calvey C.H."/>
            <person name="Aerts A.L."/>
            <person name="Barry K.W."/>
            <person name="Choi C."/>
            <person name="Clum A."/>
            <person name="Coughlan A.Y."/>
            <person name="Deshpande S."/>
            <person name="Douglass A.P."/>
            <person name="Hanson S.J."/>
            <person name="Klenk H.-P."/>
            <person name="LaButti K.M."/>
            <person name="Lapidus A."/>
            <person name="Lindquist E.A."/>
            <person name="Lipzen A.M."/>
            <person name="Meier-Kolthoff J.P."/>
            <person name="Ohm R.A."/>
            <person name="Otillar R.P."/>
            <person name="Pangilinan J.L."/>
            <person name="Peng Y."/>
            <person name="Rokas A."/>
            <person name="Rosa C.A."/>
            <person name="Scheuner C."/>
            <person name="Sibirny A.A."/>
            <person name="Slot J.C."/>
            <person name="Stielow J.B."/>
            <person name="Sun H."/>
            <person name="Kurtzman C.P."/>
            <person name="Blackwell M."/>
            <person name="Grigoriev I.V."/>
            <person name="Jeffries T.W."/>
        </authorList>
    </citation>
    <scope>NUCLEOTIDE SEQUENCE [LARGE SCALE GENOMIC DNA]</scope>
    <source>
        <strain evidence="2">ATCC 18201 / CBS 1600 / BCRC 20928 / JCM 3617 / NBRC 0987 / NRRL Y-1542</strain>
    </source>
</reference>
<dbReference type="Proteomes" id="UP000094389">
    <property type="component" value="Unassembled WGS sequence"/>
</dbReference>
<protein>
    <submittedName>
        <fullName evidence="1">Uncharacterized protein</fullName>
    </submittedName>
</protein>
<proteinExistence type="predicted"/>
<dbReference type="RefSeq" id="XP_020071396.1">
    <property type="nucleotide sequence ID" value="XM_020217893.1"/>
</dbReference>
<dbReference type="AlphaFoldDB" id="A0A1E4S4A5"/>
<accession>A0A1E4S4A5</accession>
<evidence type="ECO:0000313" key="2">
    <source>
        <dbReference type="Proteomes" id="UP000094389"/>
    </source>
</evidence>
<name>A0A1E4S4A5_CYBJN</name>
<dbReference type="EMBL" id="KV453928">
    <property type="protein sequence ID" value="ODV74357.1"/>
    <property type="molecule type" value="Genomic_DNA"/>
</dbReference>
<organism evidence="1 2">
    <name type="scientific">Cyberlindnera jadinii (strain ATCC 18201 / CBS 1600 / BCRC 20928 / JCM 3617 / NBRC 0987 / NRRL Y-1542)</name>
    <name type="common">Torula yeast</name>
    <name type="synonym">Candida utilis</name>
    <dbReference type="NCBI Taxonomy" id="983966"/>
    <lineage>
        <taxon>Eukaryota</taxon>
        <taxon>Fungi</taxon>
        <taxon>Dikarya</taxon>
        <taxon>Ascomycota</taxon>
        <taxon>Saccharomycotina</taxon>
        <taxon>Saccharomycetes</taxon>
        <taxon>Phaffomycetales</taxon>
        <taxon>Phaffomycetaceae</taxon>
        <taxon>Cyberlindnera</taxon>
    </lineage>
</organism>
<evidence type="ECO:0000313" key="1">
    <source>
        <dbReference type="EMBL" id="ODV74357.1"/>
    </source>
</evidence>